<dbReference type="EMBL" id="JAJFZV010000015">
    <property type="protein sequence ID" value="MCC3298927.1"/>
    <property type="molecule type" value="Genomic_DNA"/>
</dbReference>
<keyword evidence="2" id="KW-1185">Reference proteome</keyword>
<evidence type="ECO:0000313" key="2">
    <source>
        <dbReference type="Proteomes" id="UP001139158"/>
    </source>
</evidence>
<sequence>MFKTKNQAPDSARCAGFTSPFGGSYVAAFDRPQAVPGTSGGSYTGALSREAQGYGVDNYVARFDAPAFSAGGRRGSYVDVES</sequence>
<proteinExistence type="predicted"/>
<accession>A0A9X1MHC5</accession>
<dbReference type="AlphaFoldDB" id="A0A9X1MHC5"/>
<name>A0A9X1MHC5_9MICC</name>
<comment type="caution">
    <text evidence="1">The sequence shown here is derived from an EMBL/GenBank/DDBJ whole genome shotgun (WGS) entry which is preliminary data.</text>
</comment>
<reference evidence="1" key="1">
    <citation type="submission" date="2021-10" db="EMBL/GenBank/DDBJ databases">
        <title>Novel species in genus Arthrobacter.</title>
        <authorList>
            <person name="Liu Y."/>
        </authorList>
    </citation>
    <scope>NUCLEOTIDE SEQUENCE</scope>
    <source>
        <strain evidence="1">Zg-Y453</strain>
    </source>
</reference>
<dbReference type="Proteomes" id="UP001139158">
    <property type="component" value="Unassembled WGS sequence"/>
</dbReference>
<organism evidence="1 2">
    <name type="scientific">Arthrobacter caoxuetaonis</name>
    <dbReference type="NCBI Taxonomy" id="2886935"/>
    <lineage>
        <taxon>Bacteria</taxon>
        <taxon>Bacillati</taxon>
        <taxon>Actinomycetota</taxon>
        <taxon>Actinomycetes</taxon>
        <taxon>Micrococcales</taxon>
        <taxon>Micrococcaceae</taxon>
        <taxon>Arthrobacter</taxon>
    </lineage>
</organism>
<protein>
    <submittedName>
        <fullName evidence="1">Uncharacterized protein</fullName>
    </submittedName>
</protein>
<dbReference type="RefSeq" id="WP_227896827.1">
    <property type="nucleotide sequence ID" value="NZ_CP099466.1"/>
</dbReference>
<gene>
    <name evidence="1" type="ORF">LJ757_14105</name>
</gene>
<evidence type="ECO:0000313" key="1">
    <source>
        <dbReference type="EMBL" id="MCC3298927.1"/>
    </source>
</evidence>